<organism evidence="1 2">
    <name type="scientific">Paramuricea clavata</name>
    <name type="common">Red gorgonian</name>
    <name type="synonym">Violescent sea-whip</name>
    <dbReference type="NCBI Taxonomy" id="317549"/>
    <lineage>
        <taxon>Eukaryota</taxon>
        <taxon>Metazoa</taxon>
        <taxon>Cnidaria</taxon>
        <taxon>Anthozoa</taxon>
        <taxon>Octocorallia</taxon>
        <taxon>Malacalcyonacea</taxon>
        <taxon>Plexauridae</taxon>
        <taxon>Paramuricea</taxon>
    </lineage>
</organism>
<comment type="caution">
    <text evidence="1">The sequence shown here is derived from an EMBL/GenBank/DDBJ whole genome shotgun (WGS) entry which is preliminary data.</text>
</comment>
<dbReference type="Proteomes" id="UP001152795">
    <property type="component" value="Unassembled WGS sequence"/>
</dbReference>
<keyword evidence="2" id="KW-1185">Reference proteome</keyword>
<accession>A0A6S7L8J7</accession>
<dbReference type="AlphaFoldDB" id="A0A6S7L8J7"/>
<dbReference type="InterPro" id="IPR043504">
    <property type="entry name" value="Peptidase_S1_PA_chymotrypsin"/>
</dbReference>
<proteinExistence type="predicted"/>
<dbReference type="Gene3D" id="2.40.10.10">
    <property type="entry name" value="Trypsin-like serine proteases"/>
    <property type="match status" value="2"/>
</dbReference>
<protein>
    <submittedName>
        <fullName evidence="1">Uncharacterized protein</fullName>
    </submittedName>
</protein>
<dbReference type="EMBL" id="CACRXK020020894">
    <property type="protein sequence ID" value="CAB4035283.1"/>
    <property type="molecule type" value="Genomic_DNA"/>
</dbReference>
<feature type="non-terminal residue" evidence="1">
    <location>
        <position position="435"/>
    </location>
</feature>
<evidence type="ECO:0000313" key="1">
    <source>
        <dbReference type="EMBL" id="CAB4035283.1"/>
    </source>
</evidence>
<dbReference type="PANTHER" id="PTHR14389:SF3">
    <property type="entry name" value="PROTEIN FAM111A-LIKE"/>
    <property type="match status" value="1"/>
</dbReference>
<dbReference type="OrthoDB" id="10025068at2759"/>
<reference evidence="1" key="1">
    <citation type="submission" date="2020-04" db="EMBL/GenBank/DDBJ databases">
        <authorList>
            <person name="Alioto T."/>
            <person name="Alioto T."/>
            <person name="Gomez Garrido J."/>
        </authorList>
    </citation>
    <scope>NUCLEOTIDE SEQUENCE</scope>
    <source>
        <strain evidence="1">A484AB</strain>
    </source>
</reference>
<dbReference type="InterPro" id="IPR009003">
    <property type="entry name" value="Peptidase_S1_PA"/>
</dbReference>
<gene>
    <name evidence="1" type="ORF">PACLA_8A027723</name>
</gene>
<sequence>SGVKVENAVLLQKTEPVTEEWARFDALIERACNPSRKERLSSEDMVRVKKYVKEIAPSYVYTPEISVKEPFTYNVRKAMTENVKMSACRSLLGKDENKLGRKDGQFVKGDQQIFNFARNEIFKNASTKRPARLNGTLTSYTRSIGHIKCGSVGGTCFLVTNVLVITNYHVYRMIEEERNKPGNSSLPITVLFDYLTKQMENVVKVEVDKEQDPKLANPYLDYKFFRLKQNESIKGRVPLGSMVRNWQLSDGRVVILGHPEAMEMQDEVCVVVGHRAMKKRIRERHKLFTGVHMTNEQLLNIENYQGRLSYDTTFFSGASSSPVIEMNGNIVAMHTQGYLLEREEKEAVPNQLENVPNQEQQNGSRQGKSRQYSLMEFGVQFASICTNMRLFYGEDVVQQIFPNYELETCEDVVQQIFPNYELKTGEEAMDATYFC</sequence>
<dbReference type="SUPFAM" id="SSF50494">
    <property type="entry name" value="Trypsin-like serine proteases"/>
    <property type="match status" value="1"/>
</dbReference>
<dbReference type="PANTHER" id="PTHR14389">
    <property type="entry name" value="SI:CH1073-475A24.1"/>
    <property type="match status" value="1"/>
</dbReference>
<name>A0A6S7L8J7_PARCT</name>
<evidence type="ECO:0000313" key="2">
    <source>
        <dbReference type="Proteomes" id="UP001152795"/>
    </source>
</evidence>
<dbReference type="Pfam" id="PF13365">
    <property type="entry name" value="Trypsin_2"/>
    <property type="match status" value="1"/>
</dbReference>